<dbReference type="GeneID" id="96003747"/>
<evidence type="ECO:0000313" key="3">
    <source>
        <dbReference type="Proteomes" id="UP000803884"/>
    </source>
</evidence>
<feature type="compositionally biased region" description="Basic residues" evidence="1">
    <location>
        <begin position="163"/>
        <end position="175"/>
    </location>
</feature>
<feature type="compositionally biased region" description="Basic residues" evidence="1">
    <location>
        <begin position="126"/>
        <end position="135"/>
    </location>
</feature>
<dbReference type="Proteomes" id="UP000803884">
    <property type="component" value="Unassembled WGS sequence"/>
</dbReference>
<protein>
    <submittedName>
        <fullName evidence="2">Uncharacterized protein</fullName>
    </submittedName>
</protein>
<evidence type="ECO:0000313" key="2">
    <source>
        <dbReference type="EMBL" id="KAL1589364.1"/>
    </source>
</evidence>
<gene>
    <name evidence="2" type="ORF">WHR41_02303</name>
</gene>
<name>A0AB34KWB9_9PEZI</name>
<evidence type="ECO:0000256" key="1">
    <source>
        <dbReference type="SAM" id="MobiDB-lite"/>
    </source>
</evidence>
<feature type="region of interest" description="Disordered" evidence="1">
    <location>
        <begin position="86"/>
        <end position="190"/>
    </location>
</feature>
<dbReference type="RefSeq" id="XP_069232469.1">
    <property type="nucleotide sequence ID" value="XM_069370909.1"/>
</dbReference>
<organism evidence="2 3">
    <name type="scientific">Cladosporium halotolerans</name>
    <dbReference type="NCBI Taxonomy" id="1052096"/>
    <lineage>
        <taxon>Eukaryota</taxon>
        <taxon>Fungi</taxon>
        <taxon>Dikarya</taxon>
        <taxon>Ascomycota</taxon>
        <taxon>Pezizomycotina</taxon>
        <taxon>Dothideomycetes</taxon>
        <taxon>Dothideomycetidae</taxon>
        <taxon>Cladosporiales</taxon>
        <taxon>Cladosporiaceae</taxon>
        <taxon>Cladosporium</taxon>
    </lineage>
</organism>
<reference evidence="2 3" key="1">
    <citation type="journal article" date="2020" name="Microbiol. Resour. Announc.">
        <title>Draft Genome Sequence of a Cladosporium Species Isolated from the Mesophotic Ascidian Didemnum maculosum.</title>
        <authorList>
            <person name="Gioti A."/>
            <person name="Siaperas R."/>
            <person name="Nikolaivits E."/>
            <person name="Le Goff G."/>
            <person name="Ouazzani J."/>
            <person name="Kotoulas G."/>
            <person name="Topakas E."/>
        </authorList>
    </citation>
    <scope>NUCLEOTIDE SEQUENCE [LARGE SCALE GENOMIC DNA]</scope>
    <source>
        <strain evidence="2 3">TM138-S3</strain>
    </source>
</reference>
<keyword evidence="3" id="KW-1185">Reference proteome</keyword>
<sequence>MPPKRKASARSLASSTPTTPTNAQLIAERQSLIDNGIVTEFATPEKPAQHQTGTSSPGPSTPATPSSAQLLEQRESLLAQGVVIAFDSSPLPPKKRQRKTSAPLASSNGKTEEEAAPLSPLPKTRSTTRAKRAHAKQGTIAAPEPKASRKRKTAEAEENSSPVRKRKKSLPKKSKAIVVESPEAEEHHEGVWENAGPLTLAIEHKLLAINQFIDNEAGPPLPREGDGNVVRVDKLDVYAALIILGVDWGVESSELLRDDADGMIVARHDDGTVSVDFDRRCTIEVLVLYRLYGTAEGARHLNLVEVEIKRLIAHRKKLLDDGIPAAGFRVYEDTA</sequence>
<accession>A0AB34KWB9</accession>
<feature type="region of interest" description="Disordered" evidence="1">
    <location>
        <begin position="1"/>
        <end position="74"/>
    </location>
</feature>
<feature type="compositionally biased region" description="Low complexity" evidence="1">
    <location>
        <begin position="52"/>
        <end position="68"/>
    </location>
</feature>
<dbReference type="EMBL" id="JAAQHG020000005">
    <property type="protein sequence ID" value="KAL1589364.1"/>
    <property type="molecule type" value="Genomic_DNA"/>
</dbReference>
<proteinExistence type="predicted"/>
<comment type="caution">
    <text evidence="2">The sequence shown here is derived from an EMBL/GenBank/DDBJ whole genome shotgun (WGS) entry which is preliminary data.</text>
</comment>
<dbReference type="AlphaFoldDB" id="A0AB34KWB9"/>